<evidence type="ECO:0000313" key="2">
    <source>
        <dbReference type="EMBL" id="EEC08112.1"/>
    </source>
</evidence>
<dbReference type="VEuPathDB" id="VectorBase:ISCP_025146"/>
<dbReference type="PaxDb" id="6945-B7PNE0"/>
<dbReference type="HOGENOM" id="CLU_1770123_0_0_1"/>
<reference evidence="2 4" key="1">
    <citation type="submission" date="2008-03" db="EMBL/GenBank/DDBJ databases">
        <title>Annotation of Ixodes scapularis.</title>
        <authorList>
            <consortium name="Ixodes scapularis Genome Project Consortium"/>
            <person name="Caler E."/>
            <person name="Hannick L.I."/>
            <person name="Bidwell S."/>
            <person name="Joardar V."/>
            <person name="Thiagarajan M."/>
            <person name="Amedeo P."/>
            <person name="Galinsky K.J."/>
            <person name="Schobel S."/>
            <person name="Inman J."/>
            <person name="Hostetler J."/>
            <person name="Miller J."/>
            <person name="Hammond M."/>
            <person name="Megy K."/>
            <person name="Lawson D."/>
            <person name="Kodira C."/>
            <person name="Sutton G."/>
            <person name="Meyer J."/>
            <person name="Hill C.A."/>
            <person name="Birren B."/>
            <person name="Nene V."/>
            <person name="Collins F."/>
            <person name="Alarcon-Chaidez F."/>
            <person name="Wikel S."/>
            <person name="Strausberg R."/>
        </authorList>
    </citation>
    <scope>NUCLEOTIDE SEQUENCE [LARGE SCALE GENOMIC DNA]</scope>
    <source>
        <strain evidence="4">Wikel</strain>
        <strain evidence="2">Wikel colony</strain>
    </source>
</reference>
<keyword evidence="1" id="KW-0812">Transmembrane</keyword>
<dbReference type="InParanoid" id="B7PNE0"/>
<keyword evidence="1" id="KW-0472">Membrane</keyword>
<evidence type="ECO:0000256" key="1">
    <source>
        <dbReference type="SAM" id="Phobius"/>
    </source>
</evidence>
<dbReference type="EMBL" id="ABJB010920112">
    <property type="status" value="NOT_ANNOTATED_CDS"/>
    <property type="molecule type" value="Genomic_DNA"/>
</dbReference>
<gene>
    <name evidence="2" type="ORF">IscW_ISCW006413</name>
</gene>
<dbReference type="AlphaFoldDB" id="B7PNE0"/>
<protein>
    <submittedName>
        <fullName evidence="2 3">Uncharacterized protein</fullName>
    </submittedName>
</protein>
<evidence type="ECO:0000313" key="3">
    <source>
        <dbReference type="EnsemblMetazoa" id="ISCW006413-PA"/>
    </source>
</evidence>
<sequence length="147" mass="15945">MEMTCMLSAQSASKTLNFGNAKTKQKRSETFRLTSGTFWNVAAKMQVLGICIPLIFVLVAAPKTYNTDAMDGRVDKEAPSLQAVPGTYTGNGVEGRAGEGSMDAEAVVEQIFQWAKSMGLVPLQVPTNVYNYIMENIPILGRFITSA</sequence>
<name>B7PNE0_IXOSC</name>
<organism>
    <name type="scientific">Ixodes scapularis</name>
    <name type="common">Black-legged tick</name>
    <name type="synonym">Deer tick</name>
    <dbReference type="NCBI Taxonomy" id="6945"/>
    <lineage>
        <taxon>Eukaryota</taxon>
        <taxon>Metazoa</taxon>
        <taxon>Ecdysozoa</taxon>
        <taxon>Arthropoda</taxon>
        <taxon>Chelicerata</taxon>
        <taxon>Arachnida</taxon>
        <taxon>Acari</taxon>
        <taxon>Parasitiformes</taxon>
        <taxon>Ixodida</taxon>
        <taxon>Ixodoidea</taxon>
        <taxon>Ixodidae</taxon>
        <taxon>Ixodinae</taxon>
        <taxon>Ixodes</taxon>
    </lineage>
</organism>
<evidence type="ECO:0000313" key="4">
    <source>
        <dbReference type="Proteomes" id="UP000001555"/>
    </source>
</evidence>
<proteinExistence type="predicted"/>
<keyword evidence="4" id="KW-1185">Reference proteome</keyword>
<dbReference type="EnsemblMetazoa" id="ISCW006413-RA">
    <property type="protein sequence ID" value="ISCW006413-PA"/>
    <property type="gene ID" value="ISCW006413"/>
</dbReference>
<accession>B7PNE0</accession>
<reference evidence="3" key="2">
    <citation type="submission" date="2020-05" db="UniProtKB">
        <authorList>
            <consortium name="EnsemblMetazoa"/>
        </authorList>
    </citation>
    <scope>IDENTIFICATION</scope>
    <source>
        <strain evidence="3">wikel</strain>
    </source>
</reference>
<dbReference type="EMBL" id="ABJB010898614">
    <property type="status" value="NOT_ANNOTATED_CDS"/>
    <property type="molecule type" value="Genomic_DNA"/>
</dbReference>
<dbReference type="EMBL" id="DS752090">
    <property type="protein sequence ID" value="EEC08112.1"/>
    <property type="molecule type" value="Genomic_DNA"/>
</dbReference>
<dbReference type="Proteomes" id="UP000001555">
    <property type="component" value="Unassembled WGS sequence"/>
</dbReference>
<dbReference type="VEuPathDB" id="VectorBase:ISCI006413"/>
<dbReference type="VEuPathDB" id="VectorBase:ISCW006413"/>
<feature type="transmembrane region" description="Helical" evidence="1">
    <location>
        <begin position="41"/>
        <end position="61"/>
    </location>
</feature>
<dbReference type="EMBL" id="ABJB010290785">
    <property type="status" value="NOT_ANNOTATED_CDS"/>
    <property type="molecule type" value="Genomic_DNA"/>
</dbReference>
<keyword evidence="1" id="KW-1133">Transmembrane helix</keyword>